<dbReference type="EMBL" id="UIGY01000006">
    <property type="protein sequence ID" value="SUZ08013.1"/>
    <property type="molecule type" value="Genomic_DNA"/>
</dbReference>
<dbReference type="SUPFAM" id="SSF64182">
    <property type="entry name" value="DHH phosphoesterases"/>
    <property type="match status" value="1"/>
</dbReference>
<dbReference type="Pfam" id="PF01368">
    <property type="entry name" value="DHH"/>
    <property type="match status" value="1"/>
</dbReference>
<protein>
    <submittedName>
        <fullName evidence="6">Bgt-3422</fullName>
    </submittedName>
</protein>
<dbReference type="PANTHER" id="PTHR12112">
    <property type="entry name" value="BNIP - RELATED"/>
    <property type="match status" value="1"/>
</dbReference>
<dbReference type="OrthoDB" id="374045at2759"/>
<comment type="cofactor">
    <cofactor evidence="1">
        <name>Mn(2+)</name>
        <dbReference type="ChEBI" id="CHEBI:29035"/>
    </cofactor>
</comment>
<keyword evidence="2" id="KW-0479">Metal-binding</keyword>
<evidence type="ECO:0000313" key="6">
    <source>
        <dbReference type="EMBL" id="SUZ08013.1"/>
    </source>
</evidence>
<sequence>MNSTRASLPSFLSAAKHALTSYNVSQLHSLTFVIGNESADLDSMCSAVVWAYMLTYFTRSKTASHRPMTLYIPLTNIPRADFGLRPELNVALHYAQLTPGQLISLNDLPVPLPPPKQTRWLLVDHNSFTGSLGELYGSRVLGCIDHHDDEGRVPRGTREGEGLEGEPRIIQPSGSCASLVTAWALERWKAELTNQPQTNWSTMNENEKQAWQKERQTIAVWDAQLARLALAPILIDSACLTSSKTTSMDTNATNFLEWLIKYHEGAAYDRAAFYKELSIAKEDISSLSLLDALRKDYKQWNEAEEVRDPNQPSCNLGIVAVVQPLSNLISKAGNTTAFLSVLHSFSQERHLSILAIMTTSHLEQQLHRELLVWGMDARGASAVQWFETQTALMLGLETWEENSGRDIIASTSMNEGLPGEDSLRRVWNQRMVDNSRKQVAPLLRAAIRMNKGSPNI</sequence>
<evidence type="ECO:0000256" key="2">
    <source>
        <dbReference type="ARBA" id="ARBA00022723"/>
    </source>
</evidence>
<accession>A0A381L2A2</accession>
<dbReference type="Gene3D" id="3.10.310.20">
    <property type="entry name" value="DHHA2 domain"/>
    <property type="match status" value="1"/>
</dbReference>
<gene>
    <name evidence="6" type="ORF">BGT96224V2_LOCUS1179</name>
</gene>
<dbReference type="InterPro" id="IPR004097">
    <property type="entry name" value="DHHA2"/>
</dbReference>
<evidence type="ECO:0000259" key="5">
    <source>
        <dbReference type="SMART" id="SM01131"/>
    </source>
</evidence>
<dbReference type="Gene3D" id="3.90.1640.10">
    <property type="entry name" value="inorganic pyrophosphatase (n-terminal core)"/>
    <property type="match status" value="1"/>
</dbReference>
<evidence type="ECO:0000256" key="4">
    <source>
        <dbReference type="ARBA" id="ARBA00023211"/>
    </source>
</evidence>
<dbReference type="AlphaFoldDB" id="A0A381L2A2"/>
<keyword evidence="4" id="KW-0464">Manganese</keyword>
<dbReference type="SMART" id="SM01131">
    <property type="entry name" value="DHHA2"/>
    <property type="match status" value="1"/>
</dbReference>
<organism evidence="6">
    <name type="scientific">Blumeria graminis f. sp. tritici 96224</name>
    <dbReference type="NCBI Taxonomy" id="1268274"/>
    <lineage>
        <taxon>Eukaryota</taxon>
        <taxon>Fungi</taxon>
        <taxon>Dikarya</taxon>
        <taxon>Ascomycota</taxon>
        <taxon>Pezizomycotina</taxon>
        <taxon>Leotiomycetes</taxon>
        <taxon>Erysiphales</taxon>
        <taxon>Erysiphaceae</taxon>
        <taxon>Blumeria</taxon>
    </lineage>
</organism>
<evidence type="ECO:0000256" key="1">
    <source>
        <dbReference type="ARBA" id="ARBA00001936"/>
    </source>
</evidence>
<dbReference type="PANTHER" id="PTHR12112:SF39">
    <property type="entry name" value="EG:152A3.5 PROTEIN (FBGN0003116_PN PROTEIN)"/>
    <property type="match status" value="1"/>
</dbReference>
<keyword evidence="3" id="KW-0378">Hydrolase</keyword>
<reference evidence="6" key="1">
    <citation type="submission" date="2018-07" db="EMBL/GenBank/DDBJ databases">
        <authorList>
            <person name="Quirk P.G."/>
            <person name="Krulwich T.A."/>
        </authorList>
    </citation>
    <scope>NUCLEOTIDE SEQUENCE</scope>
    <source>
        <strain evidence="6">96224</strain>
    </source>
</reference>
<dbReference type="InterPro" id="IPR038222">
    <property type="entry name" value="DHHA2_dom_sf"/>
</dbReference>
<proteinExistence type="predicted"/>
<evidence type="ECO:0000256" key="3">
    <source>
        <dbReference type="ARBA" id="ARBA00022801"/>
    </source>
</evidence>
<dbReference type="GO" id="GO:0004309">
    <property type="term" value="F:exopolyphosphatase activity"/>
    <property type="evidence" value="ECO:0007669"/>
    <property type="project" value="TreeGrafter"/>
</dbReference>
<dbReference type="InterPro" id="IPR038763">
    <property type="entry name" value="DHH_sf"/>
</dbReference>
<feature type="domain" description="DHHA2" evidence="5">
    <location>
        <begin position="274"/>
        <end position="447"/>
    </location>
</feature>
<name>A0A381L2A2_BLUGR</name>
<dbReference type="InterPro" id="IPR001667">
    <property type="entry name" value="DDH_dom"/>
</dbReference>
<dbReference type="GO" id="GO:0005737">
    <property type="term" value="C:cytoplasm"/>
    <property type="evidence" value="ECO:0007669"/>
    <property type="project" value="InterPro"/>
</dbReference>
<dbReference type="Pfam" id="PF02833">
    <property type="entry name" value="DHHA2"/>
    <property type="match status" value="1"/>
</dbReference>